<dbReference type="NCBIfam" id="NF004396">
    <property type="entry name" value="PRK05753.1"/>
    <property type="match status" value="1"/>
</dbReference>
<dbReference type="Pfam" id="PF14760">
    <property type="entry name" value="Rnk_N"/>
    <property type="match status" value="1"/>
</dbReference>
<dbReference type="RefSeq" id="WP_119857761.1">
    <property type="nucleotide sequence ID" value="NZ_QYYD01000017.1"/>
</dbReference>
<dbReference type="GO" id="GO:0070063">
    <property type="term" value="F:RNA polymerase binding"/>
    <property type="evidence" value="ECO:0007669"/>
    <property type="project" value="InterPro"/>
</dbReference>
<evidence type="ECO:0000259" key="1">
    <source>
        <dbReference type="Pfam" id="PF01272"/>
    </source>
</evidence>
<dbReference type="GO" id="GO:0003677">
    <property type="term" value="F:DNA binding"/>
    <property type="evidence" value="ECO:0007669"/>
    <property type="project" value="InterPro"/>
</dbReference>
<dbReference type="PIRSF" id="PIRSF006092">
    <property type="entry name" value="GreA_GreB"/>
    <property type="match status" value="1"/>
</dbReference>
<dbReference type="GO" id="GO:0006354">
    <property type="term" value="P:DNA-templated transcription elongation"/>
    <property type="evidence" value="ECO:0007669"/>
    <property type="project" value="TreeGrafter"/>
</dbReference>
<keyword evidence="3" id="KW-0418">Kinase</keyword>
<comment type="caution">
    <text evidence="3">The sequence shown here is derived from an EMBL/GenBank/DDBJ whole genome shotgun (WGS) entry which is preliminary data.</text>
</comment>
<keyword evidence="3" id="KW-0808">Transferase</keyword>
<gene>
    <name evidence="3" type="ORF">D4Q52_17025</name>
</gene>
<feature type="domain" description="Regulator of nucleoside diphosphate kinase N-terminal" evidence="2">
    <location>
        <begin position="10"/>
        <end position="49"/>
    </location>
</feature>
<dbReference type="GO" id="GO:0032784">
    <property type="term" value="P:regulation of DNA-templated transcription elongation"/>
    <property type="evidence" value="ECO:0007669"/>
    <property type="project" value="InterPro"/>
</dbReference>
<feature type="domain" description="Transcription elongation factor GreA/GreB C-terminal" evidence="1">
    <location>
        <begin position="58"/>
        <end position="131"/>
    </location>
</feature>
<protein>
    <submittedName>
        <fullName evidence="3">Nucleoside diphosphate kinase regulator</fullName>
    </submittedName>
</protein>
<organism evidence="3 4">
    <name type="scientific">Rhodopseudomonas palustris</name>
    <dbReference type="NCBI Taxonomy" id="1076"/>
    <lineage>
        <taxon>Bacteria</taxon>
        <taxon>Pseudomonadati</taxon>
        <taxon>Pseudomonadota</taxon>
        <taxon>Alphaproteobacteria</taxon>
        <taxon>Hyphomicrobiales</taxon>
        <taxon>Nitrobacteraceae</taxon>
        <taxon>Rhodopseudomonas</taxon>
    </lineage>
</organism>
<evidence type="ECO:0000313" key="4">
    <source>
        <dbReference type="Proteomes" id="UP000285523"/>
    </source>
</evidence>
<dbReference type="Pfam" id="PF01272">
    <property type="entry name" value="GreA_GreB"/>
    <property type="match status" value="1"/>
</dbReference>
<dbReference type="GO" id="GO:0016301">
    <property type="term" value="F:kinase activity"/>
    <property type="evidence" value="ECO:0007669"/>
    <property type="project" value="UniProtKB-KW"/>
</dbReference>
<dbReference type="EMBL" id="QYYD01000017">
    <property type="protein sequence ID" value="RJF70508.1"/>
    <property type="molecule type" value="Genomic_DNA"/>
</dbReference>
<name>A0A418V345_RHOPL</name>
<dbReference type="SUPFAM" id="SSF54534">
    <property type="entry name" value="FKBP-like"/>
    <property type="match status" value="1"/>
</dbReference>
<proteinExistence type="predicted"/>
<dbReference type="AlphaFoldDB" id="A0A418V345"/>
<dbReference type="PANTHER" id="PTHR30437:SF5">
    <property type="entry name" value="REGULATOR OF NUCLEOSIDE DIPHOSPHATE KINASE"/>
    <property type="match status" value="1"/>
</dbReference>
<dbReference type="Proteomes" id="UP000285523">
    <property type="component" value="Unassembled WGS sequence"/>
</dbReference>
<dbReference type="InterPro" id="IPR029462">
    <property type="entry name" value="Rnk_N"/>
</dbReference>
<dbReference type="OrthoDB" id="192847at2"/>
<sequence length="134" mass="14368">MIQSLAHRRPPITLRSTDAERLSHLADAAAERHPVTAEFLAVEVERAKVAPDEAPLPGVVCMESELSFRDNSTGKEKRVTLVYPPEADVEAGRISVLTPIGAALIGLSVGQSIAFETPSGEQRSLTVLSVSEPR</sequence>
<dbReference type="InterPro" id="IPR023459">
    <property type="entry name" value="Tscrpt_elong_fac_GreA/B_fam"/>
</dbReference>
<dbReference type="Gene3D" id="1.10.286.20">
    <property type="match status" value="1"/>
</dbReference>
<evidence type="ECO:0000259" key="2">
    <source>
        <dbReference type="Pfam" id="PF14760"/>
    </source>
</evidence>
<dbReference type="InterPro" id="IPR001437">
    <property type="entry name" value="Tscrpt_elong_fac_GreA/B_C"/>
</dbReference>
<dbReference type="PANTHER" id="PTHR30437">
    <property type="entry name" value="TRANSCRIPTION ELONGATION FACTOR GREA"/>
    <property type="match status" value="1"/>
</dbReference>
<accession>A0A418V345</accession>
<dbReference type="InterPro" id="IPR036953">
    <property type="entry name" value="GreA/GreB_C_sf"/>
</dbReference>
<evidence type="ECO:0000313" key="3">
    <source>
        <dbReference type="EMBL" id="RJF70508.1"/>
    </source>
</evidence>
<dbReference type="Gene3D" id="3.10.50.30">
    <property type="entry name" value="Transcription elongation factor, GreA/GreB, C-terminal domain"/>
    <property type="match status" value="1"/>
</dbReference>
<reference evidence="3 4" key="1">
    <citation type="submission" date="2018-09" db="EMBL/GenBank/DDBJ databases">
        <title>Draft genome sequence of Rhodopseudomonas palustris 2.1.18.</title>
        <authorList>
            <person name="Robertson S.L."/>
            <person name="Meyer T.E."/>
            <person name="Kyndt J.A."/>
        </authorList>
    </citation>
    <scope>NUCLEOTIDE SEQUENCE [LARGE SCALE GENOMIC DNA]</scope>
    <source>
        <strain evidence="3 4">2.1.18</strain>
    </source>
</reference>